<name>A0A1M6KX18_9PROT</name>
<accession>A0A1M6KX18</accession>
<dbReference type="Proteomes" id="UP000184387">
    <property type="component" value="Unassembled WGS sequence"/>
</dbReference>
<evidence type="ECO:0000256" key="2">
    <source>
        <dbReference type="ARBA" id="ARBA00008072"/>
    </source>
</evidence>
<dbReference type="SUPFAM" id="SSF51735">
    <property type="entry name" value="NAD(P)-binding Rossmann-fold domains"/>
    <property type="match status" value="1"/>
</dbReference>
<dbReference type="InterPro" id="IPR036291">
    <property type="entry name" value="NAD(P)-bd_dom_sf"/>
</dbReference>
<dbReference type="Gene3D" id="3.40.50.720">
    <property type="entry name" value="NAD(P)-binding Rossmann-like Domain"/>
    <property type="match status" value="1"/>
</dbReference>
<dbReference type="PANTHER" id="PTHR43350:SF19">
    <property type="entry name" value="D-GULOSIDE 3-DEHYDROGENASE"/>
    <property type="match status" value="1"/>
</dbReference>
<dbReference type="InterPro" id="IPR011032">
    <property type="entry name" value="GroES-like_sf"/>
</dbReference>
<dbReference type="SUPFAM" id="SSF50129">
    <property type="entry name" value="GroES-like"/>
    <property type="match status" value="1"/>
</dbReference>
<comment type="cofactor">
    <cofactor evidence="1">
        <name>Zn(2+)</name>
        <dbReference type="ChEBI" id="CHEBI:29105"/>
    </cofactor>
</comment>
<dbReference type="EMBL" id="FQZF01000017">
    <property type="protein sequence ID" value="SHJ63513.1"/>
    <property type="molecule type" value="Genomic_DNA"/>
</dbReference>
<keyword evidence="4" id="KW-0862">Zinc</keyword>
<organism evidence="6 7">
    <name type="scientific">Muricoccus roseus</name>
    <dbReference type="NCBI Taxonomy" id="198092"/>
    <lineage>
        <taxon>Bacteria</taxon>
        <taxon>Pseudomonadati</taxon>
        <taxon>Pseudomonadota</taxon>
        <taxon>Alphaproteobacteria</taxon>
        <taxon>Acetobacterales</taxon>
        <taxon>Roseomonadaceae</taxon>
        <taxon>Muricoccus</taxon>
    </lineage>
</organism>
<dbReference type="STRING" id="198092.SAMN02745194_03010"/>
<dbReference type="RefSeq" id="WP_073136126.1">
    <property type="nucleotide sequence ID" value="NZ_FQZF01000017.1"/>
</dbReference>
<proteinExistence type="inferred from homology"/>
<evidence type="ECO:0000256" key="1">
    <source>
        <dbReference type="ARBA" id="ARBA00001947"/>
    </source>
</evidence>
<sequence>MTPSLTATAFWTTGPGQGAIHGETLRAPGSGEVLVRSLASGVSRGTERLVFHGGVPEGEWARMRAPLQAGDFPFPVKYGYAAVGIVEDGPEEWIGRRVFCLHPHQDLFVAPLSLCTPVPDRVPEWRAVLAANMETALNVIWDAQPLAGERGLVIGAGVVGLLCAWLLSRFPAVEMVLADPDPQRAAVAQRLGLRLVPPEEAPANRDLIIHASGNPEGLRTALRCAGFEARILEASWFGAAECSLPLGEAFHANRVTLRSTQVGQIAGPMRGRRTHGERMALALSLLADPALDALCGPMVPFRDLPRAMPDLLGPPAEGRSAPLCPVVTYDSEE</sequence>
<keyword evidence="7" id="KW-1185">Reference proteome</keyword>
<evidence type="ECO:0000256" key="4">
    <source>
        <dbReference type="ARBA" id="ARBA00022833"/>
    </source>
</evidence>
<evidence type="ECO:0000313" key="7">
    <source>
        <dbReference type="Proteomes" id="UP000184387"/>
    </source>
</evidence>
<dbReference type="Gene3D" id="3.90.180.10">
    <property type="entry name" value="Medium-chain alcohol dehydrogenases, catalytic domain"/>
    <property type="match status" value="2"/>
</dbReference>
<keyword evidence="5" id="KW-0560">Oxidoreductase</keyword>
<evidence type="ECO:0000313" key="6">
    <source>
        <dbReference type="EMBL" id="SHJ63513.1"/>
    </source>
</evidence>
<dbReference type="GO" id="GO:0016491">
    <property type="term" value="F:oxidoreductase activity"/>
    <property type="evidence" value="ECO:0007669"/>
    <property type="project" value="UniProtKB-KW"/>
</dbReference>
<dbReference type="PANTHER" id="PTHR43350">
    <property type="entry name" value="NAD-DEPENDENT ALCOHOL DEHYDROGENASE"/>
    <property type="match status" value="1"/>
</dbReference>
<dbReference type="CDD" id="cd08255">
    <property type="entry name" value="2-desacetyl-2-hydroxyethyl_bacteriochlorophyllide_like"/>
    <property type="match status" value="1"/>
</dbReference>
<dbReference type="AlphaFoldDB" id="A0A1M6KX18"/>
<comment type="similarity">
    <text evidence="2">Belongs to the zinc-containing alcohol dehydrogenase family.</text>
</comment>
<dbReference type="GO" id="GO:0046872">
    <property type="term" value="F:metal ion binding"/>
    <property type="evidence" value="ECO:0007669"/>
    <property type="project" value="UniProtKB-KW"/>
</dbReference>
<dbReference type="OrthoDB" id="9781588at2"/>
<protein>
    <submittedName>
        <fullName evidence="6">Threonine dehydrogenase</fullName>
    </submittedName>
</protein>
<gene>
    <name evidence="6" type="ORF">SAMN02745194_03010</name>
</gene>
<keyword evidence="3" id="KW-0479">Metal-binding</keyword>
<reference evidence="6 7" key="1">
    <citation type="submission" date="2016-11" db="EMBL/GenBank/DDBJ databases">
        <authorList>
            <person name="Jaros S."/>
            <person name="Januszkiewicz K."/>
            <person name="Wedrychowicz H."/>
        </authorList>
    </citation>
    <scope>NUCLEOTIDE SEQUENCE [LARGE SCALE GENOMIC DNA]</scope>
    <source>
        <strain evidence="6 7">DSM 14916</strain>
    </source>
</reference>
<evidence type="ECO:0000256" key="5">
    <source>
        <dbReference type="ARBA" id="ARBA00023002"/>
    </source>
</evidence>
<evidence type="ECO:0000256" key="3">
    <source>
        <dbReference type="ARBA" id="ARBA00022723"/>
    </source>
</evidence>